<accession>A0A0C3RQN3</accession>
<dbReference type="EMBL" id="KN840695">
    <property type="protein sequence ID" value="KIP02176.1"/>
    <property type="molecule type" value="Genomic_DNA"/>
</dbReference>
<dbReference type="Proteomes" id="UP000053257">
    <property type="component" value="Unassembled WGS sequence"/>
</dbReference>
<feature type="compositionally biased region" description="Basic and acidic residues" evidence="1">
    <location>
        <begin position="49"/>
        <end position="70"/>
    </location>
</feature>
<evidence type="ECO:0000256" key="1">
    <source>
        <dbReference type="SAM" id="MobiDB-lite"/>
    </source>
</evidence>
<reference evidence="2 3" key="1">
    <citation type="journal article" date="2014" name="PLoS Genet.">
        <title>Analysis of the Phlebiopsis gigantea genome, transcriptome and secretome provides insight into its pioneer colonization strategies of wood.</title>
        <authorList>
            <person name="Hori C."/>
            <person name="Ishida T."/>
            <person name="Igarashi K."/>
            <person name="Samejima M."/>
            <person name="Suzuki H."/>
            <person name="Master E."/>
            <person name="Ferreira P."/>
            <person name="Ruiz-Duenas F.J."/>
            <person name="Held B."/>
            <person name="Canessa P."/>
            <person name="Larrondo L.F."/>
            <person name="Schmoll M."/>
            <person name="Druzhinina I.S."/>
            <person name="Kubicek C.P."/>
            <person name="Gaskell J.A."/>
            <person name="Kersten P."/>
            <person name="St John F."/>
            <person name="Glasner J."/>
            <person name="Sabat G."/>
            <person name="Splinter BonDurant S."/>
            <person name="Syed K."/>
            <person name="Yadav J."/>
            <person name="Mgbeahuruike A.C."/>
            <person name="Kovalchuk A."/>
            <person name="Asiegbu F.O."/>
            <person name="Lackner G."/>
            <person name="Hoffmeister D."/>
            <person name="Rencoret J."/>
            <person name="Gutierrez A."/>
            <person name="Sun H."/>
            <person name="Lindquist E."/>
            <person name="Barry K."/>
            <person name="Riley R."/>
            <person name="Grigoriev I.V."/>
            <person name="Henrissat B."/>
            <person name="Kues U."/>
            <person name="Berka R.M."/>
            <person name="Martinez A.T."/>
            <person name="Covert S.F."/>
            <person name="Blanchette R.A."/>
            <person name="Cullen D."/>
        </authorList>
    </citation>
    <scope>NUCLEOTIDE SEQUENCE [LARGE SCALE GENOMIC DNA]</scope>
    <source>
        <strain evidence="2 3">11061_1 CR5-6</strain>
    </source>
</reference>
<evidence type="ECO:0008006" key="4">
    <source>
        <dbReference type="Google" id="ProtNLM"/>
    </source>
</evidence>
<keyword evidence="3" id="KW-1185">Reference proteome</keyword>
<feature type="compositionally biased region" description="Low complexity" evidence="1">
    <location>
        <begin position="106"/>
        <end position="124"/>
    </location>
</feature>
<dbReference type="AlphaFoldDB" id="A0A0C3RQN3"/>
<evidence type="ECO:0000313" key="3">
    <source>
        <dbReference type="Proteomes" id="UP000053257"/>
    </source>
</evidence>
<gene>
    <name evidence="2" type="ORF">PHLGIDRAFT_122688</name>
</gene>
<name>A0A0C3RQN3_PHLG1</name>
<sequence>MPKRPTVGQLRLPRGSPWLIPYAEPTRKYRWAYESDEECDRDPESAVSDLKDSTEAADNGRRSRQDDVTVSRDFSNCDASGSSNDTAVEHRHDSPAALRIRGGIVSSSNTATTSSSILQPSTSSRWMDSSCKAPDGTMAPGTSISDVSSTYTPLCPLPTCRRHLSGSSRVDVKSHFDKYHAAIWWMVHGRRQLIRCPMCDKHVQKKGIHAHLASQHVRKNEVTFPYLCTKCGKRMLLESTLLNHTKRCGSGTAGEQTRRHCRS</sequence>
<evidence type="ECO:0000313" key="2">
    <source>
        <dbReference type="EMBL" id="KIP02176.1"/>
    </source>
</evidence>
<protein>
    <recommendedName>
        <fullName evidence="4">C2H2-type domain-containing protein</fullName>
    </recommendedName>
</protein>
<dbReference type="Gene3D" id="3.30.160.60">
    <property type="entry name" value="Classic Zinc Finger"/>
    <property type="match status" value="1"/>
</dbReference>
<proteinExistence type="predicted"/>
<feature type="region of interest" description="Disordered" evidence="1">
    <location>
        <begin position="34"/>
        <end position="143"/>
    </location>
</feature>
<organism evidence="2 3">
    <name type="scientific">Phlebiopsis gigantea (strain 11061_1 CR5-6)</name>
    <name type="common">White-rot fungus</name>
    <name type="synonym">Peniophora gigantea</name>
    <dbReference type="NCBI Taxonomy" id="745531"/>
    <lineage>
        <taxon>Eukaryota</taxon>
        <taxon>Fungi</taxon>
        <taxon>Dikarya</taxon>
        <taxon>Basidiomycota</taxon>
        <taxon>Agaricomycotina</taxon>
        <taxon>Agaricomycetes</taxon>
        <taxon>Polyporales</taxon>
        <taxon>Phanerochaetaceae</taxon>
        <taxon>Phlebiopsis</taxon>
    </lineage>
</organism>
<dbReference type="HOGENOM" id="CLU_1058098_0_0_1"/>
<feature type="compositionally biased region" description="Polar residues" evidence="1">
    <location>
        <begin position="72"/>
        <end position="86"/>
    </location>
</feature>